<keyword evidence="5" id="KW-0479">Metal-binding</keyword>
<dbReference type="EMBL" id="BTRK01000006">
    <property type="protein sequence ID" value="GMR59076.1"/>
    <property type="molecule type" value="Genomic_DNA"/>
</dbReference>
<evidence type="ECO:0000256" key="2">
    <source>
        <dbReference type="ARBA" id="ARBA00005300"/>
    </source>
</evidence>
<evidence type="ECO:0000313" key="11">
    <source>
        <dbReference type="Proteomes" id="UP001328107"/>
    </source>
</evidence>
<dbReference type="GO" id="GO:0003676">
    <property type="term" value="F:nucleic acid binding"/>
    <property type="evidence" value="ECO:0007669"/>
    <property type="project" value="InterPro"/>
</dbReference>
<comment type="similarity">
    <text evidence="2">Belongs to the RNase H family.</text>
</comment>
<organism evidence="10 11">
    <name type="scientific">Pristionchus mayeri</name>
    <dbReference type="NCBI Taxonomy" id="1317129"/>
    <lineage>
        <taxon>Eukaryota</taxon>
        <taxon>Metazoa</taxon>
        <taxon>Ecdysozoa</taxon>
        <taxon>Nematoda</taxon>
        <taxon>Chromadorea</taxon>
        <taxon>Rhabditida</taxon>
        <taxon>Rhabditina</taxon>
        <taxon>Diplogasteromorpha</taxon>
        <taxon>Diplogasteroidea</taxon>
        <taxon>Neodiplogasteridae</taxon>
        <taxon>Pristionchus</taxon>
    </lineage>
</organism>
<evidence type="ECO:0000259" key="9">
    <source>
        <dbReference type="PROSITE" id="PS50879"/>
    </source>
</evidence>
<sequence length="394" mass="44062">MVYSLLKLTFHRLVRFSLFSLSDIPTDPNTFSEHSHTSQLVTSEMSKQFTSILRTPAVSRSMVELPTTSTNCANAKGSRMASSDPISNSRSWMFSPSPTRRGRDMTRRCVIRSAQLQRSDSLPPASHCTPSLAPSTHFSPNAPIVAYTDASCVDGRASGMGVFFGDGHPLNISRALAGPEHNSGIAEIMAAQTALASILEWKEFKGQPVVIRTDYIGVIDAMNNGNYGRFAGLYADLRRLAERFPSVRFEHVYGHDGERGNEMADRLARDAIRLRRRSATPDGRKGERTRSRSREGRSRSATINGNMRDRKSPPKVSDPSKVPPPDPNRSRSRSRSRSRNRKNLRAEVMAGVRGESSRPSRSVRSMRRSVRENTQRSQRQSQRSTRSTRRNGRR</sequence>
<feature type="compositionally biased region" description="Low complexity" evidence="8">
    <location>
        <begin position="375"/>
        <end position="385"/>
    </location>
</feature>
<evidence type="ECO:0000256" key="5">
    <source>
        <dbReference type="ARBA" id="ARBA00022723"/>
    </source>
</evidence>
<comment type="caution">
    <text evidence="10">The sequence shown here is derived from an EMBL/GenBank/DDBJ whole genome shotgun (WGS) entry which is preliminary data.</text>
</comment>
<keyword evidence="4" id="KW-0540">Nuclease</keyword>
<feature type="region of interest" description="Disordered" evidence="8">
    <location>
        <begin position="272"/>
        <end position="394"/>
    </location>
</feature>
<evidence type="ECO:0000256" key="6">
    <source>
        <dbReference type="ARBA" id="ARBA00022759"/>
    </source>
</evidence>
<dbReference type="PANTHER" id="PTHR10642:SF26">
    <property type="entry name" value="RIBONUCLEASE H1"/>
    <property type="match status" value="1"/>
</dbReference>
<evidence type="ECO:0000256" key="7">
    <source>
        <dbReference type="ARBA" id="ARBA00022801"/>
    </source>
</evidence>
<evidence type="ECO:0000256" key="1">
    <source>
        <dbReference type="ARBA" id="ARBA00000077"/>
    </source>
</evidence>
<feature type="domain" description="RNase H type-1" evidence="9">
    <location>
        <begin position="140"/>
        <end position="273"/>
    </location>
</feature>
<dbReference type="GO" id="GO:0046872">
    <property type="term" value="F:metal ion binding"/>
    <property type="evidence" value="ECO:0007669"/>
    <property type="project" value="UniProtKB-KW"/>
</dbReference>
<dbReference type="InterPro" id="IPR036397">
    <property type="entry name" value="RNaseH_sf"/>
</dbReference>
<protein>
    <recommendedName>
        <fullName evidence="3">ribonuclease H</fullName>
        <ecNumber evidence="3">3.1.26.4</ecNumber>
    </recommendedName>
</protein>
<dbReference type="InterPro" id="IPR012337">
    <property type="entry name" value="RNaseH-like_sf"/>
</dbReference>
<feature type="region of interest" description="Disordered" evidence="8">
    <location>
        <begin position="73"/>
        <end position="103"/>
    </location>
</feature>
<dbReference type="PROSITE" id="PS50879">
    <property type="entry name" value="RNASE_H_1"/>
    <property type="match status" value="1"/>
</dbReference>
<evidence type="ECO:0000313" key="10">
    <source>
        <dbReference type="EMBL" id="GMR59076.1"/>
    </source>
</evidence>
<keyword evidence="11" id="KW-1185">Reference proteome</keyword>
<dbReference type="GO" id="GO:0004523">
    <property type="term" value="F:RNA-DNA hybrid ribonuclease activity"/>
    <property type="evidence" value="ECO:0007669"/>
    <property type="project" value="UniProtKB-EC"/>
</dbReference>
<feature type="compositionally biased region" description="Basic residues" evidence="8">
    <location>
        <begin position="330"/>
        <end position="343"/>
    </location>
</feature>
<dbReference type="InterPro" id="IPR002156">
    <property type="entry name" value="RNaseH_domain"/>
</dbReference>
<evidence type="ECO:0000256" key="3">
    <source>
        <dbReference type="ARBA" id="ARBA00012180"/>
    </source>
</evidence>
<dbReference type="Gene3D" id="3.30.420.10">
    <property type="entry name" value="Ribonuclease H-like superfamily/Ribonuclease H"/>
    <property type="match status" value="1"/>
</dbReference>
<dbReference type="InterPro" id="IPR050092">
    <property type="entry name" value="RNase_H"/>
</dbReference>
<proteinExistence type="inferred from homology"/>
<dbReference type="SUPFAM" id="SSF53098">
    <property type="entry name" value="Ribonuclease H-like"/>
    <property type="match status" value="1"/>
</dbReference>
<evidence type="ECO:0000256" key="8">
    <source>
        <dbReference type="SAM" id="MobiDB-lite"/>
    </source>
</evidence>
<keyword evidence="6" id="KW-0255">Endonuclease</keyword>
<keyword evidence="7" id="KW-0378">Hydrolase</keyword>
<comment type="catalytic activity">
    <reaction evidence="1">
        <text>Endonucleolytic cleavage to 5'-phosphomonoester.</text>
        <dbReference type="EC" id="3.1.26.4"/>
    </reaction>
</comment>
<name>A0AAN5D966_9BILA</name>
<dbReference type="Proteomes" id="UP001328107">
    <property type="component" value="Unassembled WGS sequence"/>
</dbReference>
<evidence type="ECO:0000256" key="4">
    <source>
        <dbReference type="ARBA" id="ARBA00022722"/>
    </source>
</evidence>
<feature type="compositionally biased region" description="Polar residues" evidence="8">
    <location>
        <begin position="80"/>
        <end position="98"/>
    </location>
</feature>
<accession>A0AAN5D966</accession>
<dbReference type="EC" id="3.1.26.4" evidence="3"/>
<dbReference type="AlphaFoldDB" id="A0AAN5D966"/>
<dbReference type="PANTHER" id="PTHR10642">
    <property type="entry name" value="RIBONUCLEASE H1"/>
    <property type="match status" value="1"/>
</dbReference>
<dbReference type="Pfam" id="PF00075">
    <property type="entry name" value="RNase_H"/>
    <property type="match status" value="1"/>
</dbReference>
<dbReference type="GO" id="GO:0043137">
    <property type="term" value="P:DNA replication, removal of RNA primer"/>
    <property type="evidence" value="ECO:0007669"/>
    <property type="project" value="TreeGrafter"/>
</dbReference>
<gene>
    <name evidence="10" type="ORF">PMAYCL1PPCAC_29271</name>
</gene>
<reference evidence="11" key="1">
    <citation type="submission" date="2022-10" db="EMBL/GenBank/DDBJ databases">
        <title>Genome assembly of Pristionchus species.</title>
        <authorList>
            <person name="Yoshida K."/>
            <person name="Sommer R.J."/>
        </authorList>
    </citation>
    <scope>NUCLEOTIDE SEQUENCE [LARGE SCALE GENOMIC DNA]</scope>
    <source>
        <strain evidence="11">RS5460</strain>
    </source>
</reference>
<feature type="compositionally biased region" description="Basic and acidic residues" evidence="8">
    <location>
        <begin position="282"/>
        <end position="298"/>
    </location>
</feature>